<evidence type="ECO:0000313" key="1">
    <source>
        <dbReference type="EMBL" id="MBB5061272.1"/>
    </source>
</evidence>
<accession>A0A7W7ZK52</accession>
<dbReference type="AlphaFoldDB" id="A0A7W7ZK52"/>
<dbReference type="Proteomes" id="UP000540989">
    <property type="component" value="Unassembled WGS sequence"/>
</dbReference>
<organism evidence="1 2">
    <name type="scientific">Granulicella aggregans</name>
    <dbReference type="NCBI Taxonomy" id="474949"/>
    <lineage>
        <taxon>Bacteria</taxon>
        <taxon>Pseudomonadati</taxon>
        <taxon>Acidobacteriota</taxon>
        <taxon>Terriglobia</taxon>
        <taxon>Terriglobales</taxon>
        <taxon>Acidobacteriaceae</taxon>
        <taxon>Granulicella</taxon>
    </lineage>
</organism>
<reference evidence="1 2" key="1">
    <citation type="submission" date="2020-08" db="EMBL/GenBank/DDBJ databases">
        <title>Genomic Encyclopedia of Type Strains, Phase IV (KMG-V): Genome sequencing to study the core and pangenomes of soil and plant-associated prokaryotes.</title>
        <authorList>
            <person name="Whitman W."/>
        </authorList>
    </citation>
    <scope>NUCLEOTIDE SEQUENCE [LARGE SCALE GENOMIC DNA]</scope>
    <source>
        <strain evidence="1 2">M8UP14</strain>
    </source>
</reference>
<evidence type="ECO:0000313" key="2">
    <source>
        <dbReference type="Proteomes" id="UP000540989"/>
    </source>
</evidence>
<dbReference type="RefSeq" id="WP_184224072.1">
    <property type="nucleotide sequence ID" value="NZ_JACHIP010000034.1"/>
</dbReference>
<protein>
    <recommendedName>
        <fullName evidence="3">Transposase</fullName>
    </recommendedName>
</protein>
<name>A0A7W7ZK52_9BACT</name>
<keyword evidence="2" id="KW-1185">Reference proteome</keyword>
<comment type="caution">
    <text evidence="1">The sequence shown here is derived from an EMBL/GenBank/DDBJ whole genome shotgun (WGS) entry which is preliminary data.</text>
</comment>
<evidence type="ECO:0008006" key="3">
    <source>
        <dbReference type="Google" id="ProtNLM"/>
    </source>
</evidence>
<dbReference type="EMBL" id="JACHIP010000034">
    <property type="protein sequence ID" value="MBB5061272.1"/>
    <property type="molecule type" value="Genomic_DNA"/>
</dbReference>
<sequence>MSEGIVVGRRRRSRVEAERLVLEFERSGLSRRAFCEQHGLSVPSLDQYRKRCRDVISSSARTEAAANRILPVEFVDAEVSAGESSRPLRVELANGRRIEVAPGFDASTLERLVAVLEKA</sequence>
<gene>
    <name evidence="1" type="ORF">HDF16_006008</name>
</gene>
<dbReference type="NCBIfam" id="NF047593">
    <property type="entry name" value="IS66_ISAeme5_TnpA"/>
    <property type="match status" value="1"/>
</dbReference>
<proteinExistence type="predicted"/>